<evidence type="ECO:0000256" key="6">
    <source>
        <dbReference type="ARBA" id="ARBA00032587"/>
    </source>
</evidence>
<evidence type="ECO:0000313" key="11">
    <source>
        <dbReference type="EMBL" id="MEQ2191246.1"/>
    </source>
</evidence>
<dbReference type="Pfam" id="PF00621">
    <property type="entry name" value="RhoGEF"/>
    <property type="match status" value="1"/>
</dbReference>
<organism evidence="11 12">
    <name type="scientific">Xenoophorus captivus</name>
    <dbReference type="NCBI Taxonomy" id="1517983"/>
    <lineage>
        <taxon>Eukaryota</taxon>
        <taxon>Metazoa</taxon>
        <taxon>Chordata</taxon>
        <taxon>Craniata</taxon>
        <taxon>Vertebrata</taxon>
        <taxon>Euteleostomi</taxon>
        <taxon>Actinopterygii</taxon>
        <taxon>Neopterygii</taxon>
        <taxon>Teleostei</taxon>
        <taxon>Neoteleostei</taxon>
        <taxon>Acanthomorphata</taxon>
        <taxon>Ovalentaria</taxon>
        <taxon>Atherinomorphae</taxon>
        <taxon>Cyprinodontiformes</taxon>
        <taxon>Goodeidae</taxon>
        <taxon>Xenoophorus</taxon>
    </lineage>
</organism>
<feature type="domain" description="DH" evidence="9">
    <location>
        <begin position="37"/>
        <end position="217"/>
    </location>
</feature>
<dbReference type="PROSITE" id="PS00741">
    <property type="entry name" value="DH_1"/>
    <property type="match status" value="1"/>
</dbReference>
<evidence type="ECO:0000313" key="12">
    <source>
        <dbReference type="Proteomes" id="UP001434883"/>
    </source>
</evidence>
<name>A0ABV0Q622_9TELE</name>
<proteinExistence type="predicted"/>
<feature type="region of interest" description="Disordered" evidence="8">
    <location>
        <begin position="1"/>
        <end position="32"/>
    </location>
</feature>
<keyword evidence="12" id="KW-1185">Reference proteome</keyword>
<dbReference type="CDD" id="cd00160">
    <property type="entry name" value="RhoGEF"/>
    <property type="match status" value="1"/>
</dbReference>
<feature type="non-terminal residue" evidence="11">
    <location>
        <position position="1"/>
    </location>
</feature>
<dbReference type="InterPro" id="IPR004148">
    <property type="entry name" value="BAR_dom"/>
</dbReference>
<sequence length="331" mass="38391">MTLLSSQPKPLDSVPVSDEAPSAARGPEDPEQRMLEKRLKVIEELLQTEEDYINDLQMCINEIIVPLQKKKINVDFEGLFGNISSVIDLSQRLLNGLHDTDSIGKELGVVFLDHKHELEEVYKLYCQNHDDAISLLETYEKDENIQRHVLECLERLRGKTNYINLGSFLIKPVQRVMRYPLLLAELLGATPESHHDWRQLTQAVQDVKQINVNINEYKRRKDLEVLVIKPLSQLLLMFAGPHKLIQKRFDKLLDYDNCKERSDRLKDRRVRDELQVARNNYEALNAQLLDELKKFNGMAEELFKDCVRAFAQAQKDFMKMTLGELGPLLQV</sequence>
<evidence type="ECO:0000256" key="2">
    <source>
        <dbReference type="ARBA" id="ARBA00004348"/>
    </source>
</evidence>
<dbReference type="SUPFAM" id="SSF48065">
    <property type="entry name" value="DBL homology domain (DH-domain)"/>
    <property type="match status" value="1"/>
</dbReference>
<evidence type="ECO:0000259" key="10">
    <source>
        <dbReference type="PROSITE" id="PS51021"/>
    </source>
</evidence>
<keyword evidence="4" id="KW-0344">Guanine-nucleotide releasing factor</keyword>
<dbReference type="EMBL" id="JAHRIN010000581">
    <property type="protein sequence ID" value="MEQ2191246.1"/>
    <property type="molecule type" value="Genomic_DNA"/>
</dbReference>
<dbReference type="SMART" id="SM00721">
    <property type="entry name" value="BAR"/>
    <property type="match status" value="1"/>
</dbReference>
<dbReference type="SMART" id="SM00325">
    <property type="entry name" value="RhoGEF"/>
    <property type="match status" value="1"/>
</dbReference>
<evidence type="ECO:0000256" key="8">
    <source>
        <dbReference type="SAM" id="MobiDB-lite"/>
    </source>
</evidence>
<evidence type="ECO:0000256" key="3">
    <source>
        <dbReference type="ARBA" id="ARBA00018186"/>
    </source>
</evidence>
<dbReference type="InterPro" id="IPR001331">
    <property type="entry name" value="GDS_CDC24_CS"/>
</dbReference>
<dbReference type="InterPro" id="IPR051492">
    <property type="entry name" value="Dynamin-Rho_GEF"/>
</dbReference>
<accession>A0ABV0Q622</accession>
<dbReference type="PROSITE" id="PS51021">
    <property type="entry name" value="BAR"/>
    <property type="match status" value="1"/>
</dbReference>
<dbReference type="Gene3D" id="1.20.900.10">
    <property type="entry name" value="Dbl homology (DH) domain"/>
    <property type="match status" value="1"/>
</dbReference>
<dbReference type="SUPFAM" id="SSF103657">
    <property type="entry name" value="BAR/IMD domain-like"/>
    <property type="match status" value="1"/>
</dbReference>
<dbReference type="PANTHER" id="PTHR22834:SF19">
    <property type="entry name" value="DYNAMIN-BINDING PROTEIN"/>
    <property type="match status" value="1"/>
</dbReference>
<evidence type="ECO:0000256" key="5">
    <source>
        <dbReference type="ARBA" id="ARBA00022949"/>
    </source>
</evidence>
<comment type="caution">
    <text evidence="11">The sequence shown here is derived from an EMBL/GenBank/DDBJ whole genome shotgun (WGS) entry which is preliminary data.</text>
</comment>
<comment type="subcellular location">
    <subcellularLocation>
        <location evidence="1">Cell junction</location>
    </subcellularLocation>
    <subcellularLocation>
        <location evidence="2">Golgi apparatus</location>
        <location evidence="2">Golgi stack</location>
    </subcellularLocation>
</comment>
<keyword evidence="7" id="KW-0175">Coiled coil</keyword>
<feature type="domain" description="BAR" evidence="10">
    <location>
        <begin position="96"/>
        <end position="331"/>
    </location>
</feature>
<dbReference type="InterPro" id="IPR027267">
    <property type="entry name" value="AH/BAR_dom_sf"/>
</dbReference>
<protein>
    <recommendedName>
        <fullName evidence="3">Dynamin-binding protein</fullName>
    </recommendedName>
    <alternativeName>
        <fullName evidence="6">Scaffold protein Tuba</fullName>
    </alternativeName>
</protein>
<dbReference type="Proteomes" id="UP001434883">
    <property type="component" value="Unassembled WGS sequence"/>
</dbReference>
<gene>
    <name evidence="11" type="ORF">XENOCAPTIV_024715</name>
</gene>
<reference evidence="11 12" key="1">
    <citation type="submission" date="2021-06" db="EMBL/GenBank/DDBJ databases">
        <authorList>
            <person name="Palmer J.M."/>
        </authorList>
    </citation>
    <scope>NUCLEOTIDE SEQUENCE [LARGE SCALE GENOMIC DNA]</scope>
    <source>
        <strain evidence="11 12">XC_2019</strain>
        <tissue evidence="11">Muscle</tissue>
    </source>
</reference>
<dbReference type="PANTHER" id="PTHR22834">
    <property type="entry name" value="NUCLEAR FUSION PROTEIN FUS2"/>
    <property type="match status" value="1"/>
</dbReference>
<keyword evidence="5" id="KW-0965">Cell junction</keyword>
<evidence type="ECO:0000256" key="7">
    <source>
        <dbReference type="SAM" id="Coils"/>
    </source>
</evidence>
<dbReference type="PROSITE" id="PS50010">
    <property type="entry name" value="DH_2"/>
    <property type="match status" value="1"/>
</dbReference>
<dbReference type="InterPro" id="IPR035899">
    <property type="entry name" value="DBL_dom_sf"/>
</dbReference>
<evidence type="ECO:0000256" key="1">
    <source>
        <dbReference type="ARBA" id="ARBA00004282"/>
    </source>
</evidence>
<feature type="coiled-coil region" evidence="7">
    <location>
        <begin position="267"/>
        <end position="294"/>
    </location>
</feature>
<evidence type="ECO:0000259" key="9">
    <source>
        <dbReference type="PROSITE" id="PS50010"/>
    </source>
</evidence>
<evidence type="ECO:0000256" key="4">
    <source>
        <dbReference type="ARBA" id="ARBA00022658"/>
    </source>
</evidence>
<dbReference type="InterPro" id="IPR000219">
    <property type="entry name" value="DH_dom"/>
</dbReference>